<dbReference type="OrthoDB" id="9805176at2"/>
<proteinExistence type="predicted"/>
<reference evidence="1" key="1">
    <citation type="submission" date="2011-11" db="EMBL/GenBank/DDBJ databases">
        <title>Improved High-Quality Draft sequence of Desulfovibrio sp. U5L.</title>
        <authorList>
            <consortium name="US DOE Joint Genome Institute"/>
            <person name="Lucas S."/>
            <person name="Han J."/>
            <person name="Lapidus A."/>
            <person name="Cheng J.-F."/>
            <person name="Goodwin L."/>
            <person name="Pitluck S."/>
            <person name="Peters L."/>
            <person name="Ovchinnikova G."/>
            <person name="Held B."/>
            <person name="Detter J.C."/>
            <person name="Han C."/>
            <person name="Tapia R."/>
            <person name="Land M."/>
            <person name="Hauser L."/>
            <person name="Kyrpides N."/>
            <person name="Ivanova N."/>
            <person name="Pagani I."/>
            <person name="Gabster J."/>
            <person name="Walker C."/>
            <person name="Stolyar S."/>
            <person name="Stahl D."/>
            <person name="Arkin A."/>
            <person name="Dehal P."/>
            <person name="Hazen T."/>
            <person name="Woyke T."/>
        </authorList>
    </citation>
    <scope>NUCLEOTIDE SEQUENCE [LARGE SCALE GENOMIC DNA]</scope>
    <source>
        <strain evidence="1">U5L</strain>
    </source>
</reference>
<dbReference type="eggNOG" id="COG2345">
    <property type="taxonomic scope" value="Bacteria"/>
</dbReference>
<dbReference type="HOGENOM" id="CLU_136139_0_0_7"/>
<gene>
    <name evidence="1" type="ORF">DesU5LDRAFT_1714</name>
</gene>
<organism evidence="1">
    <name type="scientific">Desulfovibrio sp. U5L</name>
    <dbReference type="NCBI Taxonomy" id="596152"/>
    <lineage>
        <taxon>Bacteria</taxon>
        <taxon>Pseudomonadati</taxon>
        <taxon>Thermodesulfobacteriota</taxon>
        <taxon>Desulfovibrionia</taxon>
        <taxon>Desulfovibrionales</taxon>
        <taxon>Desulfovibrionaceae</taxon>
        <taxon>Desulfovibrio</taxon>
    </lineage>
</organism>
<dbReference type="STRING" id="596152.DesU5LDRAFT_1714"/>
<dbReference type="Pfam" id="PF14196">
    <property type="entry name" value="ATC_hydrolase"/>
    <property type="match status" value="1"/>
</dbReference>
<evidence type="ECO:0008006" key="2">
    <source>
        <dbReference type="Google" id="ProtNLM"/>
    </source>
</evidence>
<dbReference type="AlphaFoldDB" id="I2Q0T8"/>
<evidence type="ECO:0000313" key="1">
    <source>
        <dbReference type="EMBL" id="EIG53394.1"/>
    </source>
</evidence>
<accession>I2Q0T8</accession>
<protein>
    <recommendedName>
        <fullName evidence="2">L-2-amino-thiazoline-4-carboxylic acid hydrolase</fullName>
    </recommendedName>
</protein>
<dbReference type="InterPro" id="IPR026002">
    <property type="entry name" value="ATC_hydrolase-like"/>
</dbReference>
<name>I2Q0T8_9BACT</name>
<sequence length="162" mass="17679">MDEEKRGPDVTLLAKRRIEAAVLADVYAVLVGRLGREAALAVIEETVARAAREAGKAFAASAPEGPSLQHFAAVADQWRRGGALAIDNKRQEADSLSFDVVRCCYAEAYREMGLPEELVTRISCLRDQAFVAGYSPRLHLDRPTTIASGATHCPFTFTWEDA</sequence>
<dbReference type="EMBL" id="JH600068">
    <property type="protein sequence ID" value="EIG53394.1"/>
    <property type="molecule type" value="Genomic_DNA"/>
</dbReference>